<keyword evidence="2" id="KW-0813">Transport</keyword>
<organism evidence="9 10">
    <name type="scientific">Sus scrofa</name>
    <name type="common">Pig</name>
    <dbReference type="NCBI Taxonomy" id="9823"/>
    <lineage>
        <taxon>Eukaryota</taxon>
        <taxon>Metazoa</taxon>
        <taxon>Chordata</taxon>
        <taxon>Craniata</taxon>
        <taxon>Vertebrata</taxon>
        <taxon>Euteleostomi</taxon>
        <taxon>Mammalia</taxon>
        <taxon>Eutheria</taxon>
        <taxon>Laurasiatheria</taxon>
        <taxon>Artiodactyla</taxon>
        <taxon>Suina</taxon>
        <taxon>Suidae</taxon>
        <taxon>Sus</taxon>
    </lineage>
</organism>
<gene>
    <name evidence="9 11" type="primary">VPS13C</name>
</gene>
<dbReference type="PANTHER" id="PTHR16166">
    <property type="entry name" value="VACUOLAR PROTEIN SORTING-ASSOCIATED PROTEIN VPS13"/>
    <property type="match status" value="1"/>
</dbReference>
<feature type="domain" description="Chorein N-terminal" evidence="5">
    <location>
        <begin position="598"/>
        <end position="1407"/>
    </location>
</feature>
<comment type="similarity">
    <text evidence="1">Belongs to the VPS13 family.</text>
</comment>
<evidence type="ECO:0000313" key="11">
    <source>
        <dbReference type="VGNC" id="VGNC:94840"/>
    </source>
</evidence>
<reference evidence="9" key="3">
    <citation type="submission" date="2025-08" db="UniProtKB">
        <authorList>
            <consortium name="Ensembl"/>
        </authorList>
    </citation>
    <scope>IDENTIFICATION</scope>
</reference>
<sequence length="3428" mass="385475">MVLESVVADLLNRFLGDYVENLNKSQLKLGIWGGNVALDNLQIKENALSELDVPFKVKAGQIDKLTLKIPWKNLYGEAVVATLEGLYLLIVPGASIKYDAEKEEKSLQDSKQKELSRIEEALQKAAEKGAHSGEFIYGLESFVYKDIKPGRKRKKHKKHFKKPFKGLDRSKDKPKEAKKDTFLEKLATQVIKNVQVKITDIHIKYEDDVTDPKRPLSFGVTLGELSLLTANEHWTPCILNEAEKIIYKLIRLDSLSAYWNVNCSMSYQGTREQILDQLKSEILTSSSVPPNHQYYLSMIDFLESVDYMVRNAPYRKYKPYLPLHNHGRQWWKYAIDSVLEVHIRRHTQMWSWSNIKKHRQLLKSYKSAYKNKLTQTKVPEEIQKQIQDLEKTLDVFNIILARQQAQVEVIRSGQKLRKKSAETGEKRGGWFSGFWGKKESKKKDEESLIPETIDDLMTPEEKDKLFTAIGYSESAHNLTLPKQYVAYIVALKLVSTSVTIRENKNVPEILKIQIIGLGTHVSQRPGAQALKVAAKLEHWYITGLRQQDIIPSLVASIGDTASSLLKIEFETNPENSTADQTLVVQSQPVEVVYDALNSKDQGLQKTNNSSLEEIMDKAYDKFDVEIKNVQLLFARAEENWKKCRFQHPSTMHILQPMDIHVEVAKAMVEKDTRMARFKVSGGLPLMHVRISDQKMKDVLSLINSIPLPQKPSAQTPTPERQISTIPIISDRTKDLLGTPLLLDGVESESDDEYFDAEDGDTQMDKSIKGSGLKKGAEVPNEELINLLLKFEVKEVILEFTKQQKEEDTILVFNVTQLGTEAAVRTFDLTAVSYLRKISLDYHEIQGSKKKPLHLISSSDKPGLDLLKVEYIKADKNGPSFQTTFEKTEQTLKVAFSSLNLLLHTQALLSSINYLTTIIPSDGQKMDDTKEVQVSTEKQQKNSALQKVIVSSKDSDIIYFKLFAKLNAFCVFVCDEKTNIAEIKIQGLDSFLSLQSRKQSLFARLENIIVTDVDPKTVHKKAVSIMGNEVFHFNLDLYPDATEGDSYTDMSKVDGVVSLNVGCIQIVYLHKFLMSLLSFLNNFQTAKEALSAATAQAAEKAATSVKDLAQRSFRVSINVDLKAPVIIIPQSSVSTNAVVVDLGLIRVQNQFSLVSGEDYSDPPVIDRMDVQLTKLKLSRTVIQPGSCHPDIQLLHPINLELSVNRNLAASWYHKMPVMEINGHLESMNKIKEPLEISTLKQDVRVSQDTLTAGEEEIRSVDIVNMLLKFEIKEVVITLMEKAEKKGKPLHELNVLQLGLEARIKAYDLTAEAYLKKISMRCFEFADSKGEPLHIINSSNATNEHLLKMLLTKADSDGPEFKTTHDNTKQRLKVSFSSLDLVLHLEALLSLMDFLSSAIPSSEPSKKESALKPLVGESRSIIAKTGMDASVSVRPKQTDVFARLKDIIVTNVDLLSIHKKAVSILGDEVFRFQMTLYPDATEGKAYADMSKVDGRLSLKVGCIQIVYVHKFFMSLLNFLNNFQTAKEALSTATVQAAERAASSMKDLAEKSFRLLMDINLKAPVIIIPQSSVSPNAVIADLGLIKVENKFSIVSMHSLPPVIDKMDIQLTQLKLSRTILQAGLPQHPQHDIEILKPVNMLLSIRRNLAATWYGQIPGMEIKGKLKPMQVALSKDDLTVLMRILLENLGEASSQPSPTQPTQEAVRVIKDVSSKLDHLKEQEDLTDSKLSLDQNVTLQFDFHFESLSVVLYNSDTSQESKLSFHNDNFRLGELRLHLMASAGKMFKDGSMDISVKLKTCTLDDLREGIERATSRMIDKKNGQNDNSSMIDISYKQGKNGSHVDAVLDKLYVCASVEFLMTVADFFIKAVPQSPENTTKESQIPLRQTALAKIKMEKDDSVRPNMTLKAKITDPEVVFVANLTKADAPALTASFQCNLSLSTSKLEQMMEASVRDLKVLACPFLRERRGKNITTVLQPCTLFMEKCTWASGKENINVKVEEFTIKISPIILNTVMTIMAALSPKTKDDESKDTSKEMENLWGVKSISDYNSWFLGVDMATEITENFKDIENPLIEENCTVVIESVQVTLECGLGHRTVPLLLAESKFSGNIKNWTSLMTAAADMTLEVHYYNETHAVWEPLIERVEGKRPWNLRLAVKKNPVQDKSLMPGDDFMVLPEPQTEVNISSGDTMNITVSKSCLNVFNNLAKGFSEGTASTFDYSLKDRAPFTVTNSVGVPIKVQPSHNLKVMGSLEKSDVCDVGAGQSLELEYANVEPSHQGKLSILSRQESSLFTLTFAPHGYTEVAKVPVARPGRRLYNVSNPNASHSNSLVVQIDATEGNKVITLRSPLQIKNHFSIAFIIYKYVKNVKLLERIGVARPEEEFHVPLDSYRCQLFIQPAGILESQYKVSTTYISWKEELHRSREVKCILQCPSTEINFLPLIVNTVAVPDELSYICAHGEDWDPAYIIHLYPTVTLRNFLPYSLRYLLEGTAETHELAEGCASDVLHSRISGEIMELVLMKYQGKNWNGHFRICDTLPEFFLVCFSSDSAETLTVDLSIHVKRIGSQMELSIFSPYWLINKTSRVLQYRSEDIHVKHPADFRDIILFSFKKKNIFSKNKVQLKISTSSWSNSFSLDTVGNYGCVKCPANNMEYLVGVSIKMSSFNLTRIVTLTPFYTIENKSSLEIEVGEIASDGSMPTNKWNYIASSECLPFWPEKFSGKLCVRVVGYEESSKPFFYNQRDNGTLLSLEDLNGGLLVDVETATHSTVISFSDYHEGSAPALIINHTPWDVLTYKQRGSQEEMVLLPRQGRLFAWADPTGTRKLTWSYAANIGEHDLLKDECGQFPYDANIQIHWVSFLDGRQRVLLFTDDVALVSKALQAEEMEQANHEINFSLHSLGLSLVNNENKQEVSYIGITSSGVVWEMKPKQKWKPFSQKQIILLEKSYKKYLESREHGWIKVDDNFEVNFGKDLMEMRLPFRCPIKRDFLSGIQVEFKQSPHQRSLRARLYWLQVDSQLPGTVFPVVFHPVAPPKSIALDSEPKPFIDVSIITRFNEYSKVLQFKYFMVLIQEMALKVDQGFLGAITALFTPTADPEAERKRTELIQKESDALNTELVETSVTDTSILSFFEHFHISPIKLHLSLSLGSGGEESDKEEQEMIPIHSINLLLKSIGATLTDVDDLIFKLAYYEIRYQFYNRDQLMWSVVRHYSEQFLKQMYVLVLGLDVLGNPFGLIRGLSEGFEALFYEPFQGAVQGPEEFAEGLVIGVRSLFGHTVGGAAGVVSRITGSVGKGLAAITMDKEYQQKRREEMGRQPKDFGDSLARGGKGLLRGVVGGVTGIITKPVEGAKKEGAAGFFKGIGKGLVGAVARPTGGIIDMASSTFQGIQRAAESTEEVSRLRSPRLIHEDGIIRPYDRQESEGYDLFEQELEVQE</sequence>
<evidence type="ECO:0000259" key="5">
    <source>
        <dbReference type="Pfam" id="PF12624"/>
    </source>
</evidence>
<dbReference type="InterPro" id="IPR026854">
    <property type="entry name" value="VPS13_N"/>
</dbReference>
<dbReference type="Pfam" id="PF12624">
    <property type="entry name" value="VPS13_N"/>
    <property type="match status" value="3"/>
</dbReference>
<accession>A0A287BST0</accession>
<evidence type="ECO:0000256" key="2">
    <source>
        <dbReference type="ARBA" id="ARBA00022448"/>
    </source>
</evidence>
<feature type="compositionally biased region" description="Basic and acidic residues" evidence="4">
    <location>
        <begin position="165"/>
        <end position="176"/>
    </location>
</feature>
<keyword evidence="3" id="KW-0445">Lipid transport</keyword>
<feature type="domain" description="Vacuolar protein sorting-associated protein 13 VPS13 adaptor binding" evidence="7">
    <location>
        <begin position="2282"/>
        <end position="2816"/>
    </location>
</feature>
<feature type="domain" description="Chorein N-terminal" evidence="5">
    <location>
        <begin position="2"/>
        <end position="294"/>
    </location>
</feature>
<name>A0A287BST0_PIG</name>
<evidence type="ECO:0000256" key="3">
    <source>
        <dbReference type="ARBA" id="ARBA00023055"/>
    </source>
</evidence>
<dbReference type="Bgee" id="ENSSSCG00000036431">
    <property type="expression patterns" value="Expressed in omentum and 43 other cell types or tissues"/>
</dbReference>
<protein>
    <submittedName>
        <fullName evidence="9">Vacuolar protein sorting 13 homolog C</fullName>
    </submittedName>
</protein>
<feature type="domain" description="VPS13-like middle region" evidence="6">
    <location>
        <begin position="1423"/>
        <end position="2207"/>
    </location>
</feature>
<proteinExistence type="inferred from homology"/>
<dbReference type="InterPro" id="IPR026847">
    <property type="entry name" value="VPS13"/>
</dbReference>
<dbReference type="InterPro" id="IPR056747">
    <property type="entry name" value="VPS13-like_M"/>
</dbReference>
<dbReference type="GeneTree" id="ENSGT00950000183083"/>
<evidence type="ECO:0000313" key="10">
    <source>
        <dbReference type="Proteomes" id="UP000008227"/>
    </source>
</evidence>
<dbReference type="Ensembl" id="ENSSSCT00000053839.3">
    <property type="protein sequence ID" value="ENSSSCP00000059238.2"/>
    <property type="gene ID" value="ENSSSCG00000036431.3"/>
</dbReference>
<evidence type="ECO:0000259" key="6">
    <source>
        <dbReference type="Pfam" id="PF25033"/>
    </source>
</evidence>
<dbReference type="Pfam" id="PF25037">
    <property type="entry name" value="VPS13_C"/>
    <property type="match status" value="1"/>
</dbReference>
<evidence type="ECO:0000259" key="8">
    <source>
        <dbReference type="Pfam" id="PF25037"/>
    </source>
</evidence>
<evidence type="ECO:0000259" key="7">
    <source>
        <dbReference type="Pfam" id="PF25036"/>
    </source>
</evidence>
<dbReference type="Pfam" id="PF25036">
    <property type="entry name" value="VPS13_VAB"/>
    <property type="match status" value="1"/>
</dbReference>
<dbReference type="ExpressionAtlas" id="A0A287BST0">
    <property type="expression patterns" value="baseline and differential"/>
</dbReference>
<feature type="domain" description="Chorein N-terminal" evidence="5">
    <location>
        <begin position="295"/>
        <end position="595"/>
    </location>
</feature>
<evidence type="ECO:0000256" key="4">
    <source>
        <dbReference type="SAM" id="MobiDB-lite"/>
    </source>
</evidence>
<reference evidence="9" key="2">
    <citation type="journal article" date="2020" name="Gigascience">
        <title>An improved pig reference genome sequence to enable pig genetics and genomics research.</title>
        <authorList>
            <person name="Warr A."/>
            <person name="Affara N."/>
            <person name="Aken B."/>
            <person name="Beiki H."/>
            <person name="Bickhart D.M."/>
            <person name="Billis K."/>
            <person name="Chow W."/>
            <person name="Eory L."/>
            <person name="Finlayson H.A."/>
            <person name="Flicek P."/>
            <person name="Giron C.G."/>
            <person name="Griffin D.K."/>
            <person name="Hall R."/>
            <person name="Hannum G."/>
            <person name="Hourlier T."/>
            <person name="Howe K."/>
            <person name="Hume D.A."/>
            <person name="Izuogu O."/>
            <person name="Kim K."/>
            <person name="Koren S."/>
            <person name="Liu H."/>
            <person name="Manchanda N."/>
            <person name="Martin F.J."/>
            <person name="Nonneman D.J."/>
            <person name="O'Connor R.E."/>
            <person name="Phillippy A.M."/>
            <person name="Rohrer G.A."/>
            <person name="Rosen B.D."/>
            <person name="Rund L.A."/>
            <person name="Sargent C.A."/>
            <person name="Schook L.B."/>
            <person name="Schroeder S.G."/>
            <person name="Schwartz A.S."/>
            <person name="Skinner B.M."/>
            <person name="Talbot R."/>
            <person name="Tseng E."/>
            <person name="Tuggle C.K."/>
            <person name="Watson M."/>
            <person name="Smith T.P.L."/>
            <person name="Archibald A.L."/>
        </authorList>
    </citation>
    <scope>NUCLEOTIDE SEQUENCE [LARGE SCALE GENOMIC DNA]</scope>
    <source>
        <strain evidence="9">Duroc</strain>
    </source>
</reference>
<dbReference type="Proteomes" id="UP000008227">
    <property type="component" value="Chromosome 1"/>
</dbReference>
<dbReference type="InterPro" id="IPR056748">
    <property type="entry name" value="VPS13-like_C"/>
</dbReference>
<dbReference type="GO" id="GO:0006869">
    <property type="term" value="P:lipid transport"/>
    <property type="evidence" value="ECO:0007669"/>
    <property type="project" value="UniProtKB-KW"/>
</dbReference>
<reference evidence="9" key="4">
    <citation type="submission" date="2025-09" db="UniProtKB">
        <authorList>
            <consortium name="Ensembl"/>
        </authorList>
    </citation>
    <scope>IDENTIFICATION</scope>
</reference>
<dbReference type="PANTHER" id="PTHR16166:SF125">
    <property type="entry name" value="INTERMEMBRANE LIPID TRANSFER PROTEIN VPS13C"/>
    <property type="match status" value="1"/>
</dbReference>
<feature type="domain" description="Intermembrane lipid transfer protein VPS13-like C-terminal" evidence="8">
    <location>
        <begin position="3394"/>
        <end position="3422"/>
    </location>
</feature>
<dbReference type="InterPro" id="IPR009543">
    <property type="entry name" value="VPS13_VAB"/>
</dbReference>
<dbReference type="VGNC" id="VGNC:94840">
    <property type="gene designation" value="VPS13C"/>
</dbReference>
<feature type="region of interest" description="Disordered" evidence="4">
    <location>
        <begin position="153"/>
        <end position="176"/>
    </location>
</feature>
<evidence type="ECO:0000313" key="9">
    <source>
        <dbReference type="Ensembl" id="ENSSSCP00000059238.2"/>
    </source>
</evidence>
<dbReference type="Pfam" id="PF25033">
    <property type="entry name" value="VPS13_M"/>
    <property type="match status" value="1"/>
</dbReference>
<evidence type="ECO:0000256" key="1">
    <source>
        <dbReference type="ARBA" id="ARBA00006545"/>
    </source>
</evidence>
<keyword evidence="10" id="KW-1185">Reference proteome</keyword>
<reference evidence="10" key="1">
    <citation type="submission" date="2009-11" db="EMBL/GenBank/DDBJ databases">
        <authorList>
            <consortium name="Porcine genome sequencing project"/>
        </authorList>
    </citation>
    <scope>NUCLEOTIDE SEQUENCE [LARGE SCALE GENOMIC DNA]</scope>
    <source>
        <strain evidence="10">Duroc</strain>
    </source>
</reference>
<feature type="compositionally biased region" description="Basic residues" evidence="4">
    <location>
        <begin position="153"/>
        <end position="164"/>
    </location>
</feature>